<gene>
    <name evidence="2" type="ORF">DZF98_00210</name>
</gene>
<feature type="compositionally biased region" description="Basic and acidic residues" evidence="1">
    <location>
        <begin position="78"/>
        <end position="87"/>
    </location>
</feature>
<sequence>MTLVHTDDRRRVSLGKLLEANRDYRVSRSPHGTVVLEPVTTISDYERALLSNHQAVEQLEAAAGDLERGAVRTRTRRSRSEEGSAAV</sequence>
<dbReference type="RefSeq" id="WP_119372090.1">
    <property type="nucleotide sequence ID" value="NZ_CP040793.1"/>
</dbReference>
<evidence type="ECO:0000313" key="3">
    <source>
        <dbReference type="Proteomes" id="UP000265355"/>
    </source>
</evidence>
<protein>
    <submittedName>
        <fullName evidence="2">Uncharacterized protein</fullName>
    </submittedName>
</protein>
<feature type="region of interest" description="Disordered" evidence="1">
    <location>
        <begin position="62"/>
        <end position="87"/>
    </location>
</feature>
<accession>A0ABX9NCK6</accession>
<reference evidence="2 3" key="1">
    <citation type="submission" date="2018-08" db="EMBL/GenBank/DDBJ databases">
        <title>Genome Sequence of Clavibacter michiganensis Subspecies type strains, and the Atypical Peach-Colored Strains Isolated from Tomato.</title>
        <authorList>
            <person name="Osdaghi E."/>
            <person name="Portier P."/>
            <person name="Briand M."/>
            <person name="Jacques M.-A."/>
        </authorList>
    </citation>
    <scope>NUCLEOTIDE SEQUENCE [LARGE SCALE GENOMIC DNA]</scope>
    <source>
        <strain evidence="2 3">CFBP 8216</strain>
    </source>
</reference>
<evidence type="ECO:0000256" key="1">
    <source>
        <dbReference type="SAM" id="MobiDB-lite"/>
    </source>
</evidence>
<dbReference type="EMBL" id="QWEE01000001">
    <property type="protein sequence ID" value="RII94880.1"/>
    <property type="molecule type" value="Genomic_DNA"/>
</dbReference>
<dbReference type="Proteomes" id="UP000265355">
    <property type="component" value="Unassembled WGS sequence"/>
</dbReference>
<keyword evidence="3" id="KW-1185">Reference proteome</keyword>
<evidence type="ECO:0000313" key="2">
    <source>
        <dbReference type="EMBL" id="RII94880.1"/>
    </source>
</evidence>
<organism evidence="2 3">
    <name type="scientific">Clavibacter californiensis</name>
    <dbReference type="NCBI Taxonomy" id="1401995"/>
    <lineage>
        <taxon>Bacteria</taxon>
        <taxon>Bacillati</taxon>
        <taxon>Actinomycetota</taxon>
        <taxon>Actinomycetes</taxon>
        <taxon>Micrococcales</taxon>
        <taxon>Microbacteriaceae</taxon>
        <taxon>Clavibacter</taxon>
    </lineage>
</organism>
<name>A0ABX9NCK6_9MICO</name>
<comment type="caution">
    <text evidence="2">The sequence shown here is derived from an EMBL/GenBank/DDBJ whole genome shotgun (WGS) entry which is preliminary data.</text>
</comment>
<proteinExistence type="predicted"/>